<dbReference type="EMBL" id="LAZR01025655">
    <property type="protein sequence ID" value="KKL71225.1"/>
    <property type="molecule type" value="Genomic_DNA"/>
</dbReference>
<comment type="caution">
    <text evidence="2">The sequence shown here is derived from an EMBL/GenBank/DDBJ whole genome shotgun (WGS) entry which is preliminary data.</text>
</comment>
<gene>
    <name evidence="2" type="ORF">LCGC14_2097050</name>
</gene>
<accession>A0A0F9GP94</accession>
<evidence type="ECO:0000256" key="1">
    <source>
        <dbReference type="SAM" id="MobiDB-lite"/>
    </source>
</evidence>
<reference evidence="2" key="1">
    <citation type="journal article" date="2015" name="Nature">
        <title>Complex archaea that bridge the gap between prokaryotes and eukaryotes.</title>
        <authorList>
            <person name="Spang A."/>
            <person name="Saw J.H."/>
            <person name="Jorgensen S.L."/>
            <person name="Zaremba-Niedzwiedzka K."/>
            <person name="Martijn J."/>
            <person name="Lind A.E."/>
            <person name="van Eijk R."/>
            <person name="Schleper C."/>
            <person name="Guy L."/>
            <person name="Ettema T.J."/>
        </authorList>
    </citation>
    <scope>NUCLEOTIDE SEQUENCE</scope>
</reference>
<proteinExistence type="predicted"/>
<evidence type="ECO:0000313" key="2">
    <source>
        <dbReference type="EMBL" id="KKL71225.1"/>
    </source>
</evidence>
<feature type="compositionally biased region" description="Basic and acidic residues" evidence="1">
    <location>
        <begin position="35"/>
        <end position="56"/>
    </location>
</feature>
<dbReference type="AlphaFoldDB" id="A0A0F9GP94"/>
<organism evidence="2">
    <name type="scientific">marine sediment metagenome</name>
    <dbReference type="NCBI Taxonomy" id="412755"/>
    <lineage>
        <taxon>unclassified sequences</taxon>
        <taxon>metagenomes</taxon>
        <taxon>ecological metagenomes</taxon>
    </lineage>
</organism>
<protein>
    <submittedName>
        <fullName evidence="2">Uncharacterized protein</fullName>
    </submittedName>
</protein>
<feature type="compositionally biased region" description="Polar residues" evidence="1">
    <location>
        <begin position="86"/>
        <end position="95"/>
    </location>
</feature>
<feature type="region of interest" description="Disordered" evidence="1">
    <location>
        <begin position="1"/>
        <end position="95"/>
    </location>
</feature>
<sequence length="95" mass="10256">MDEKEKTEIGESEDTGEGDKPKTPKATIDANTAAERMEKASEKLKVENDRADEHAAQKAIGGGSEAGQESTKPKKLTDTEYADQVMSGSLNKKDE</sequence>
<name>A0A0F9GP94_9ZZZZ</name>